<organism evidence="1 2">
    <name type="scientific">Cupriavidus metallidurans (strain ATCC 43123 / DSM 2839 / NBRC 102507 / CH34)</name>
    <name type="common">Ralstonia metallidurans</name>
    <dbReference type="NCBI Taxonomy" id="266264"/>
    <lineage>
        <taxon>Bacteria</taxon>
        <taxon>Pseudomonadati</taxon>
        <taxon>Pseudomonadota</taxon>
        <taxon>Betaproteobacteria</taxon>
        <taxon>Burkholderiales</taxon>
        <taxon>Burkholderiaceae</taxon>
        <taxon>Cupriavidus</taxon>
    </lineage>
</organism>
<dbReference type="EMBL" id="CP000353">
    <property type="protein sequence ID" value="ABF12322.1"/>
    <property type="molecule type" value="Genomic_DNA"/>
</dbReference>
<proteinExistence type="predicted"/>
<evidence type="ECO:0000313" key="1">
    <source>
        <dbReference type="EMBL" id="ABF12322.1"/>
    </source>
</evidence>
<dbReference type="eggNOG" id="ENOG5033AR0">
    <property type="taxonomic scope" value="Bacteria"/>
</dbReference>
<gene>
    <name evidence="1" type="ordered locus">Rmet_5463</name>
</gene>
<protein>
    <submittedName>
        <fullName evidence="1">Uncharacterized protein</fullName>
    </submittedName>
</protein>
<dbReference type="AlphaFoldDB" id="Q1LC04"/>
<accession>Q1LC04</accession>
<dbReference type="KEGG" id="rme:Rmet_5463"/>
<reference evidence="2" key="1">
    <citation type="journal article" date="2010" name="PLoS ONE">
        <title>The complete genome sequence of Cupriavidus metallidurans strain CH34, a master survivalist in harsh and anthropogenic environments.</title>
        <authorList>
            <person name="Janssen P.J."/>
            <person name="Van Houdt R."/>
            <person name="Moors H."/>
            <person name="Monsieurs P."/>
            <person name="Morin N."/>
            <person name="Michaux A."/>
            <person name="Benotmane M.A."/>
            <person name="Leys N."/>
            <person name="Vallaeys T."/>
            <person name="Lapidus A."/>
            <person name="Monchy S."/>
            <person name="Medigue C."/>
            <person name="Taghavi S."/>
            <person name="McCorkle S."/>
            <person name="Dunn J."/>
            <person name="van der Lelie D."/>
            <person name="Mergeay M."/>
        </authorList>
    </citation>
    <scope>NUCLEOTIDE SEQUENCE [LARGE SCALE GENOMIC DNA]</scope>
    <source>
        <strain evidence="2">ATCC 43123 / DSM 2839 / NBRC 102507 / CH34</strain>
    </source>
</reference>
<keyword evidence="1" id="KW-0614">Plasmid</keyword>
<evidence type="ECO:0000313" key="2">
    <source>
        <dbReference type="Proteomes" id="UP000002429"/>
    </source>
</evidence>
<name>Q1LC04_CUPMC</name>
<sequence length="73" mass="7870">MDSGSGRVSSAIESFDAAARTGTTRSGRTYVLSGGPGHDPDGMHVWSVWKLVNAVKEEKNVTPDYIEPAHRII</sequence>
<dbReference type="Proteomes" id="UP000002429">
    <property type="component" value="Plasmid megaplasmid"/>
</dbReference>
<geneLocation type="plasmid" evidence="1 2">
    <name>megaplasmid</name>
</geneLocation>
<dbReference type="HOGENOM" id="CLU_2702167_0_0_4"/>
<keyword evidence="2" id="KW-1185">Reference proteome</keyword>